<evidence type="ECO:0000313" key="11">
    <source>
        <dbReference type="EMBL" id="MEQ2561863.1"/>
    </source>
</evidence>
<feature type="transmembrane region" description="Helical" evidence="10">
    <location>
        <begin position="404"/>
        <end position="425"/>
    </location>
</feature>
<evidence type="ECO:0000256" key="3">
    <source>
        <dbReference type="ARBA" id="ARBA00022106"/>
    </source>
</evidence>
<comment type="subcellular location">
    <subcellularLocation>
        <location evidence="1">Cell membrane</location>
        <topology evidence="1">Multi-pass membrane protein</topology>
    </subcellularLocation>
</comment>
<protein>
    <recommendedName>
        <fullName evidence="3">Multidrug export protein MepA</fullName>
    </recommendedName>
</protein>
<dbReference type="PANTHER" id="PTHR43823:SF3">
    <property type="entry name" value="MULTIDRUG EXPORT PROTEIN MEPA"/>
    <property type="match status" value="1"/>
</dbReference>
<feature type="transmembrane region" description="Helical" evidence="10">
    <location>
        <begin position="99"/>
        <end position="122"/>
    </location>
</feature>
<dbReference type="RefSeq" id="WP_349228299.1">
    <property type="nucleotide sequence ID" value="NZ_JBBMFJ010000002.1"/>
</dbReference>
<feature type="transmembrane region" description="Helical" evidence="10">
    <location>
        <begin position="170"/>
        <end position="193"/>
    </location>
</feature>
<keyword evidence="8 10" id="KW-0472">Membrane</keyword>
<comment type="similarity">
    <text evidence="2">Belongs to the multi antimicrobial extrusion (MATE) (TC 2.A.66.1) family. MepA subfamily.</text>
</comment>
<keyword evidence="9" id="KW-0046">Antibiotic resistance</keyword>
<keyword evidence="4" id="KW-0813">Transport</keyword>
<dbReference type="PANTHER" id="PTHR43823">
    <property type="entry name" value="SPORULATION PROTEIN YKVU"/>
    <property type="match status" value="1"/>
</dbReference>
<evidence type="ECO:0000256" key="9">
    <source>
        <dbReference type="ARBA" id="ARBA00023251"/>
    </source>
</evidence>
<keyword evidence="6 10" id="KW-0812">Transmembrane</keyword>
<dbReference type="InterPro" id="IPR002528">
    <property type="entry name" value="MATE_fam"/>
</dbReference>
<keyword evidence="5" id="KW-1003">Cell membrane</keyword>
<sequence>MEQTKETHDQYYEMAHAPVGRVISKLAVPTIISMLVTSIYNMADTFFVSQLGTSASGAVGIIFSAMSIIQALSFMIGIGSGNYIARLIGAGNRELAEKLASIAFFTGFGMGLVITVLGTANIHALVMMLGSTVTIAPYAEAYASYILLAAPFMMTSFIMNNILRFQGKALFAMVGITTGGILNIVLDPIFIFGMDMGTAGAALATGISQFVSFCILVAMCNIRKDCISIDIRKFRPTLKLYGQILYGGVASLGRQGIASVATILMNVMAQPYGDAAIAAMSIVNRFMMFVGSAMIGFGQGFQPVCSYCFGAGMYKRVKEACMFCIKVSTAVLFVFAVIGLIFSGNIVAVFRKDDLDVIRIGTLALRLQLCTLPLMGITVMGNMTPQSMGYGTWATLVSTARQGWFLIPLLLFLTPVIGILGIQIAQPLADVGTTVLAVWVLHLIFKELLQKEELAEQNQN</sequence>
<organism evidence="11 12">
    <name type="scientific">Ventrimonas faecis</name>
    <dbReference type="NCBI Taxonomy" id="3133170"/>
    <lineage>
        <taxon>Bacteria</taxon>
        <taxon>Bacillati</taxon>
        <taxon>Bacillota</taxon>
        <taxon>Clostridia</taxon>
        <taxon>Lachnospirales</taxon>
        <taxon>Lachnospiraceae</taxon>
        <taxon>Ventrimonas</taxon>
    </lineage>
</organism>
<accession>A0ABV1HIT0</accession>
<evidence type="ECO:0000313" key="12">
    <source>
        <dbReference type="Proteomes" id="UP001437460"/>
    </source>
</evidence>
<feature type="transmembrane region" description="Helical" evidence="10">
    <location>
        <begin position="275"/>
        <end position="297"/>
    </location>
</feature>
<keyword evidence="7 10" id="KW-1133">Transmembrane helix</keyword>
<evidence type="ECO:0000256" key="2">
    <source>
        <dbReference type="ARBA" id="ARBA00008417"/>
    </source>
</evidence>
<feature type="transmembrane region" description="Helical" evidence="10">
    <location>
        <begin position="243"/>
        <end position="269"/>
    </location>
</feature>
<name>A0ABV1HIT0_9FIRM</name>
<feature type="transmembrane region" description="Helical" evidence="10">
    <location>
        <begin position="22"/>
        <end position="43"/>
    </location>
</feature>
<feature type="transmembrane region" description="Helical" evidence="10">
    <location>
        <begin position="55"/>
        <end position="78"/>
    </location>
</feature>
<evidence type="ECO:0000256" key="5">
    <source>
        <dbReference type="ARBA" id="ARBA00022475"/>
    </source>
</evidence>
<evidence type="ECO:0000256" key="10">
    <source>
        <dbReference type="SAM" id="Phobius"/>
    </source>
</evidence>
<comment type="caution">
    <text evidence="11">The sequence shown here is derived from an EMBL/GenBank/DDBJ whole genome shotgun (WGS) entry which is preliminary data.</text>
</comment>
<dbReference type="PIRSF" id="PIRSF006603">
    <property type="entry name" value="DinF"/>
    <property type="match status" value="1"/>
</dbReference>
<keyword evidence="12" id="KW-1185">Reference proteome</keyword>
<dbReference type="InterPro" id="IPR048279">
    <property type="entry name" value="MdtK-like"/>
</dbReference>
<feature type="transmembrane region" description="Helical" evidence="10">
    <location>
        <begin position="363"/>
        <end position="383"/>
    </location>
</feature>
<dbReference type="InterPro" id="IPR051327">
    <property type="entry name" value="MATE_MepA_subfamily"/>
</dbReference>
<gene>
    <name evidence="11" type="ORF">WMO41_01480</name>
</gene>
<dbReference type="CDD" id="cd13143">
    <property type="entry name" value="MATE_MepA_like"/>
    <property type="match status" value="1"/>
</dbReference>
<evidence type="ECO:0000256" key="4">
    <source>
        <dbReference type="ARBA" id="ARBA00022448"/>
    </source>
</evidence>
<evidence type="ECO:0000256" key="7">
    <source>
        <dbReference type="ARBA" id="ARBA00022989"/>
    </source>
</evidence>
<dbReference type="Proteomes" id="UP001437460">
    <property type="component" value="Unassembled WGS sequence"/>
</dbReference>
<feature type="transmembrane region" description="Helical" evidence="10">
    <location>
        <begin position="323"/>
        <end position="343"/>
    </location>
</feature>
<evidence type="ECO:0000256" key="6">
    <source>
        <dbReference type="ARBA" id="ARBA00022692"/>
    </source>
</evidence>
<proteinExistence type="inferred from homology"/>
<evidence type="ECO:0000256" key="8">
    <source>
        <dbReference type="ARBA" id="ARBA00023136"/>
    </source>
</evidence>
<dbReference type="InterPro" id="IPR045070">
    <property type="entry name" value="MATE_MepA-like"/>
</dbReference>
<feature type="transmembrane region" description="Helical" evidence="10">
    <location>
        <begin position="199"/>
        <end position="222"/>
    </location>
</feature>
<reference evidence="11 12" key="1">
    <citation type="submission" date="2024-03" db="EMBL/GenBank/DDBJ databases">
        <title>Human intestinal bacterial collection.</title>
        <authorList>
            <person name="Pauvert C."/>
            <person name="Hitch T.C.A."/>
            <person name="Clavel T."/>
        </authorList>
    </citation>
    <scope>NUCLEOTIDE SEQUENCE [LARGE SCALE GENOMIC DNA]</scope>
    <source>
        <strain evidence="11 12">CLA-AP-H27</strain>
    </source>
</reference>
<dbReference type="Pfam" id="PF01554">
    <property type="entry name" value="MatE"/>
    <property type="match status" value="2"/>
</dbReference>
<evidence type="ECO:0000256" key="1">
    <source>
        <dbReference type="ARBA" id="ARBA00004651"/>
    </source>
</evidence>
<dbReference type="NCBIfam" id="TIGR00797">
    <property type="entry name" value="matE"/>
    <property type="match status" value="1"/>
</dbReference>
<dbReference type="EMBL" id="JBBMFJ010000002">
    <property type="protein sequence ID" value="MEQ2561863.1"/>
    <property type="molecule type" value="Genomic_DNA"/>
</dbReference>